<dbReference type="PROSITE" id="PS50054">
    <property type="entry name" value="TYR_PHOSPHATASE_DUAL"/>
    <property type="match status" value="1"/>
</dbReference>
<reference evidence="6" key="1">
    <citation type="submission" date="2024-03" db="EMBL/GenBank/DDBJ databases">
        <authorList>
            <consortium name="ELIXIR-Norway"/>
            <consortium name="Elixir Norway"/>
        </authorList>
    </citation>
    <scope>NUCLEOTIDE SEQUENCE</scope>
</reference>
<dbReference type="InterPro" id="IPR045204">
    <property type="entry name" value="DSP_laforin-like"/>
</dbReference>
<evidence type="ECO:0008006" key="8">
    <source>
        <dbReference type="Google" id="ProtNLM"/>
    </source>
</evidence>
<evidence type="ECO:0000256" key="3">
    <source>
        <dbReference type="ARBA" id="ARBA00023277"/>
    </source>
</evidence>
<evidence type="ECO:0000259" key="4">
    <source>
        <dbReference type="PROSITE" id="PS50054"/>
    </source>
</evidence>
<dbReference type="Gene3D" id="3.90.190.10">
    <property type="entry name" value="Protein tyrosine phosphatase superfamily"/>
    <property type="match status" value="1"/>
</dbReference>
<keyword evidence="1" id="KW-0378">Hydrolase</keyword>
<accession>A0ABP1AVJ1</accession>
<dbReference type="InterPro" id="IPR020422">
    <property type="entry name" value="TYR_PHOSPHATASE_DUAL_dom"/>
</dbReference>
<dbReference type="SMART" id="SM00195">
    <property type="entry name" value="DSPc"/>
    <property type="match status" value="1"/>
</dbReference>
<keyword evidence="3" id="KW-0119">Carbohydrate metabolism</keyword>
<dbReference type="InterPro" id="IPR029021">
    <property type="entry name" value="Prot-tyrosine_phosphatase-like"/>
</dbReference>
<dbReference type="PANTHER" id="PTHR46642:SF3">
    <property type="entry name" value="PHOSPHOGLUCAN PHOSPHATASE DSP4, CHLOROPLASTIC"/>
    <property type="match status" value="1"/>
</dbReference>
<keyword evidence="2" id="KW-0904">Protein phosphatase</keyword>
<dbReference type="PANTHER" id="PTHR46642">
    <property type="entry name" value="DUAL SPECIFICITY PHOSPHATASE, SUBGROUP, CATALYTIC DOMAIN"/>
    <property type="match status" value="1"/>
</dbReference>
<dbReference type="PROSITE" id="PS50056">
    <property type="entry name" value="TYR_PHOSPHATASE_2"/>
    <property type="match status" value="1"/>
</dbReference>
<dbReference type="Pfam" id="PF00782">
    <property type="entry name" value="DSPc"/>
    <property type="match status" value="1"/>
</dbReference>
<dbReference type="CDD" id="cd14526">
    <property type="entry name" value="DSP_laforin-like"/>
    <property type="match status" value="1"/>
</dbReference>
<evidence type="ECO:0000313" key="6">
    <source>
        <dbReference type="EMBL" id="CAK9866584.1"/>
    </source>
</evidence>
<dbReference type="InterPro" id="IPR000387">
    <property type="entry name" value="Tyr_Pase_dom"/>
</dbReference>
<dbReference type="EMBL" id="OZ023717">
    <property type="protein sequence ID" value="CAK9866584.1"/>
    <property type="molecule type" value="Genomic_DNA"/>
</dbReference>
<feature type="domain" description="Tyrosine specific protein phosphatases" evidence="5">
    <location>
        <begin position="176"/>
        <end position="236"/>
    </location>
</feature>
<sequence length="281" mass="30826">MATVCLTWQLKIHARTPLQGVITVPQNSVPLCREFEGRGNPLSSHLAILPQKQSQNFRVMVARSISWTKSSNFPALKKTLDRGTCRANLGTDIFITLLSNYNIIDDNLIVGSCPQTKDDISKLSTDEHVTAILNLQQDQDFGPHNVDIGSIKAECSTLGISYDQVPITDGSPGDLRKYLPKAVGVLNKLIKDDGKKVYLHCTAGVGRSPSVAVAYYYWIVGKNLNDAYAFVKSRRPVSHPNTGAIQDATDDLLQRASFEDNLTGADRNKIQDDLRDLGEGG</sequence>
<evidence type="ECO:0000256" key="2">
    <source>
        <dbReference type="ARBA" id="ARBA00022912"/>
    </source>
</evidence>
<dbReference type="SUPFAM" id="SSF52799">
    <property type="entry name" value="(Phosphotyrosine protein) phosphatases II"/>
    <property type="match status" value="1"/>
</dbReference>
<keyword evidence="7" id="KW-1185">Reference proteome</keyword>
<dbReference type="Proteomes" id="UP001497522">
    <property type="component" value="Chromosome 16"/>
</dbReference>
<feature type="domain" description="Tyrosine-protein phosphatase" evidence="4">
    <location>
        <begin position="100"/>
        <end position="257"/>
    </location>
</feature>
<dbReference type="PROSITE" id="PS00383">
    <property type="entry name" value="TYR_PHOSPHATASE_1"/>
    <property type="match status" value="1"/>
</dbReference>
<evidence type="ECO:0000259" key="5">
    <source>
        <dbReference type="PROSITE" id="PS50056"/>
    </source>
</evidence>
<dbReference type="InterPro" id="IPR000340">
    <property type="entry name" value="Dual-sp_phosphatase_cat-dom"/>
</dbReference>
<gene>
    <name evidence="6" type="ORF">CSSPJE1EN2_LOCUS9579</name>
</gene>
<evidence type="ECO:0000256" key="1">
    <source>
        <dbReference type="ARBA" id="ARBA00022801"/>
    </source>
</evidence>
<dbReference type="InterPro" id="IPR052832">
    <property type="entry name" value="Starch-Glucan_Phosphatase"/>
</dbReference>
<evidence type="ECO:0000313" key="7">
    <source>
        <dbReference type="Proteomes" id="UP001497522"/>
    </source>
</evidence>
<proteinExistence type="predicted"/>
<dbReference type="InterPro" id="IPR016130">
    <property type="entry name" value="Tyr_Pase_AS"/>
</dbReference>
<name>A0ABP1AVJ1_9BRYO</name>
<protein>
    <recommendedName>
        <fullName evidence="8">Dual specificity protein phosphatase</fullName>
    </recommendedName>
</protein>
<organism evidence="6 7">
    <name type="scientific">Sphagnum jensenii</name>
    <dbReference type="NCBI Taxonomy" id="128206"/>
    <lineage>
        <taxon>Eukaryota</taxon>
        <taxon>Viridiplantae</taxon>
        <taxon>Streptophyta</taxon>
        <taxon>Embryophyta</taxon>
        <taxon>Bryophyta</taxon>
        <taxon>Sphagnophytina</taxon>
        <taxon>Sphagnopsida</taxon>
        <taxon>Sphagnales</taxon>
        <taxon>Sphagnaceae</taxon>
        <taxon>Sphagnum</taxon>
    </lineage>
</organism>